<evidence type="ECO:0000313" key="2">
    <source>
        <dbReference type="EMBL" id="TKW20370.1"/>
    </source>
</evidence>
<reference evidence="2" key="1">
    <citation type="submission" date="2019-03" db="EMBL/GenBank/DDBJ databases">
        <title>WGS assembly of Setaria viridis.</title>
        <authorList>
            <person name="Huang P."/>
            <person name="Jenkins J."/>
            <person name="Grimwood J."/>
            <person name="Barry K."/>
            <person name="Healey A."/>
            <person name="Mamidi S."/>
            <person name="Sreedasyam A."/>
            <person name="Shu S."/>
            <person name="Feldman M."/>
            <person name="Wu J."/>
            <person name="Yu Y."/>
            <person name="Chen C."/>
            <person name="Johnson J."/>
            <person name="Rokhsar D."/>
            <person name="Baxter I."/>
            <person name="Schmutz J."/>
            <person name="Brutnell T."/>
            <person name="Kellogg E."/>
        </authorList>
    </citation>
    <scope>NUCLEOTIDE SEQUENCE [LARGE SCALE GENOMIC DNA]</scope>
</reference>
<feature type="compositionally biased region" description="Basic and acidic residues" evidence="1">
    <location>
        <begin position="186"/>
        <end position="203"/>
    </location>
</feature>
<dbReference type="AlphaFoldDB" id="A0A4U6UUX3"/>
<organism evidence="2 3">
    <name type="scientific">Setaria viridis</name>
    <name type="common">Green bristlegrass</name>
    <name type="synonym">Setaria italica subsp. viridis</name>
    <dbReference type="NCBI Taxonomy" id="4556"/>
    <lineage>
        <taxon>Eukaryota</taxon>
        <taxon>Viridiplantae</taxon>
        <taxon>Streptophyta</taxon>
        <taxon>Embryophyta</taxon>
        <taxon>Tracheophyta</taxon>
        <taxon>Spermatophyta</taxon>
        <taxon>Magnoliopsida</taxon>
        <taxon>Liliopsida</taxon>
        <taxon>Poales</taxon>
        <taxon>Poaceae</taxon>
        <taxon>PACMAD clade</taxon>
        <taxon>Panicoideae</taxon>
        <taxon>Panicodae</taxon>
        <taxon>Paniceae</taxon>
        <taxon>Cenchrinae</taxon>
        <taxon>Setaria</taxon>
    </lineage>
</organism>
<dbReference type="PANTHER" id="PTHR33026">
    <property type="entry name" value="OS06G0360600 PROTEIN"/>
    <property type="match status" value="1"/>
</dbReference>
<name>A0A4U6UUX3_SETVI</name>
<evidence type="ECO:0000313" key="3">
    <source>
        <dbReference type="Proteomes" id="UP000298652"/>
    </source>
</evidence>
<evidence type="ECO:0000256" key="1">
    <source>
        <dbReference type="SAM" id="MobiDB-lite"/>
    </source>
</evidence>
<feature type="compositionally biased region" description="Gly residues" evidence="1">
    <location>
        <begin position="173"/>
        <end position="185"/>
    </location>
</feature>
<dbReference type="Proteomes" id="UP000298652">
    <property type="component" value="Chromosome 4"/>
</dbReference>
<protein>
    <submittedName>
        <fullName evidence="2">Uncharacterized protein</fullName>
    </submittedName>
</protein>
<gene>
    <name evidence="2" type="ORF">SEVIR_4G083400v2</name>
</gene>
<feature type="region of interest" description="Disordered" evidence="1">
    <location>
        <begin position="296"/>
        <end position="331"/>
    </location>
</feature>
<keyword evidence="3" id="KW-1185">Reference proteome</keyword>
<sequence length="331" mass="33746">MKTAASHKGWHQQWFYVKNYSNSPLPEFTSRVIEVAPELWSYSPVEKEKKRITGLLQAIEYLKGKGLTRAGVIGAYHARRVAPLMLRVRSLAEMTPGAPTEGTVLATGALTASEIRQRVREALDDKDADYPVPGHPSMRLDENFVKLVGTSCSGHCPWGSSDRGRDRPRRRGGGGACGSVGGGGGERVHPRGHDGDSGCGRGEDARPGCCSGGGGRDICPGSRGEGNCGGGGGGACSGGYDGAGMPASGGGARAEAVDEASDIRGGGACPGGGVGDGGVGGGPYPCLGQSCHQRPAKARAGGAGGRTAGRGQVPGHHREGSPRPRGVPGRC</sequence>
<proteinExistence type="predicted"/>
<accession>A0A4U6UUX3</accession>
<dbReference type="Gramene" id="TKW20370">
    <property type="protein sequence ID" value="TKW20370"/>
    <property type="gene ID" value="SEVIR_4G083400v2"/>
</dbReference>
<dbReference type="EMBL" id="CM016555">
    <property type="protein sequence ID" value="TKW20370.1"/>
    <property type="molecule type" value="Genomic_DNA"/>
</dbReference>
<dbReference type="OMA" id="GRDICPG"/>
<dbReference type="PANTHER" id="PTHR33026:SF7">
    <property type="entry name" value="OS03G0100275 PROTEIN"/>
    <property type="match status" value="1"/>
</dbReference>
<feature type="region of interest" description="Disordered" evidence="1">
    <location>
        <begin position="157"/>
        <end position="203"/>
    </location>
</feature>